<accession>A0A6U5J3R5</accession>
<proteinExistence type="predicted"/>
<organism evidence="1">
    <name type="scientific">Grammatophora oceanica</name>
    <dbReference type="NCBI Taxonomy" id="210454"/>
    <lineage>
        <taxon>Eukaryota</taxon>
        <taxon>Sar</taxon>
        <taxon>Stramenopiles</taxon>
        <taxon>Ochrophyta</taxon>
        <taxon>Bacillariophyta</taxon>
        <taxon>Fragilariophyceae</taxon>
        <taxon>Fragilariophycidae</taxon>
        <taxon>Rhabdonematales</taxon>
        <taxon>Grammatophoraceae</taxon>
        <taxon>Grammatophora</taxon>
    </lineage>
</organism>
<gene>
    <name evidence="1" type="ORF">GOCE00092_LOCUS7931</name>
    <name evidence="2" type="ORF">GOCE00092_LOCUS7932</name>
</gene>
<protein>
    <submittedName>
        <fullName evidence="1">Uncharacterized protein</fullName>
    </submittedName>
</protein>
<evidence type="ECO:0000313" key="2">
    <source>
        <dbReference type="EMBL" id="CAD9279023.1"/>
    </source>
</evidence>
<evidence type="ECO:0000313" key="1">
    <source>
        <dbReference type="EMBL" id="CAD9279022.1"/>
    </source>
</evidence>
<dbReference type="AlphaFoldDB" id="A0A6U5J3R5"/>
<dbReference type="EMBL" id="HBGK01015572">
    <property type="protein sequence ID" value="CAD9279022.1"/>
    <property type="molecule type" value="Transcribed_RNA"/>
</dbReference>
<name>A0A6U5J3R5_9STRA</name>
<dbReference type="EMBL" id="HBGK01015573">
    <property type="protein sequence ID" value="CAD9279023.1"/>
    <property type="molecule type" value="Transcribed_RNA"/>
</dbReference>
<reference evidence="1" key="1">
    <citation type="submission" date="2021-01" db="EMBL/GenBank/DDBJ databases">
        <authorList>
            <person name="Corre E."/>
            <person name="Pelletier E."/>
            <person name="Niang G."/>
            <person name="Scheremetjew M."/>
            <person name="Finn R."/>
            <person name="Kale V."/>
            <person name="Holt S."/>
            <person name="Cochrane G."/>
            <person name="Meng A."/>
            <person name="Brown T."/>
            <person name="Cohen L."/>
        </authorList>
    </citation>
    <scope>NUCLEOTIDE SEQUENCE</scope>
    <source>
        <strain evidence="1">CCMP 410</strain>
    </source>
</reference>
<sequence>MWKSPKLVSLRDSQALQPIEHGADPIFLLNQPALSLSFVVEQASMHRQVSQLFYQKMQPWVVASTQSHRKMEPIAIGGRRFHLFGVRRLAGIEEPLASNANARVASSKTFFVWQGL</sequence>